<sequence>MDMATPQGVLVLNRFWQAVHICSVRRAFSLLYMGHAQVVEGNGAGDDFRTFDFHRWRELSQDYDGEDAVRTISFRIRIPRVIVLMLFDRIPKKEVKLTRQNIFERDSYTCQYCGESKDRRDLNLDHVIPRDHGGTTTWENVVCSCIPCNTRKGNRRPPEASMKLIRKPKRPKLRTFLNVQISKNGPDTWKHFLDLAYWNVELSD</sequence>
<comment type="caution">
    <text evidence="2">The sequence shown here is derived from an EMBL/GenBank/DDBJ whole genome shotgun (WGS) entry which is preliminary data.</text>
</comment>
<dbReference type="AlphaFoldDB" id="A0A0R2XKP5"/>
<proteinExistence type="predicted"/>
<dbReference type="EMBL" id="LIDN01000097">
    <property type="protein sequence ID" value="KRP33694.1"/>
    <property type="molecule type" value="Genomic_DNA"/>
</dbReference>
<dbReference type="InterPro" id="IPR029471">
    <property type="entry name" value="HNH_5"/>
</dbReference>
<dbReference type="InterPro" id="IPR052892">
    <property type="entry name" value="NA-targeting_endonuclease"/>
</dbReference>
<gene>
    <name evidence="2" type="ORF">ABS33_03765</name>
</gene>
<dbReference type="Proteomes" id="UP000051220">
    <property type="component" value="Unassembled WGS sequence"/>
</dbReference>
<keyword evidence="2" id="KW-0540">Nuclease</keyword>
<evidence type="ECO:0000313" key="3">
    <source>
        <dbReference type="Proteomes" id="UP000051220"/>
    </source>
</evidence>
<evidence type="ECO:0000259" key="1">
    <source>
        <dbReference type="SMART" id="SM00507"/>
    </source>
</evidence>
<dbReference type="GO" id="GO:0004519">
    <property type="term" value="F:endonuclease activity"/>
    <property type="evidence" value="ECO:0007669"/>
    <property type="project" value="UniProtKB-KW"/>
</dbReference>
<accession>A0A0R2XKP5</accession>
<dbReference type="Gene3D" id="1.10.30.50">
    <property type="match status" value="1"/>
</dbReference>
<name>A0A0R2XKP5_9BACT</name>
<dbReference type="Pfam" id="PF14279">
    <property type="entry name" value="HNH_5"/>
    <property type="match status" value="1"/>
</dbReference>
<protein>
    <submittedName>
        <fullName evidence="2">HNH endonuclease</fullName>
    </submittedName>
</protein>
<dbReference type="PANTHER" id="PTHR33877">
    <property type="entry name" value="SLL1193 PROTEIN"/>
    <property type="match status" value="1"/>
</dbReference>
<reference evidence="2 3" key="1">
    <citation type="submission" date="2015-10" db="EMBL/GenBank/DDBJ databases">
        <title>Metagenome-Assembled Genomes uncover a global brackish microbiome.</title>
        <authorList>
            <person name="Hugerth L.W."/>
            <person name="Larsson J."/>
            <person name="Alneberg J."/>
            <person name="Lindh M.V."/>
            <person name="Legrand C."/>
            <person name="Pinhassi J."/>
            <person name="Andersson A.F."/>
        </authorList>
    </citation>
    <scope>NUCLEOTIDE SEQUENCE [LARGE SCALE GENOMIC DNA]</scope>
    <source>
        <strain evidence="2">BACL9 MAG-120924-bin69</strain>
    </source>
</reference>
<dbReference type="PANTHER" id="PTHR33877:SF2">
    <property type="entry name" value="OS07G0170200 PROTEIN"/>
    <property type="match status" value="1"/>
</dbReference>
<keyword evidence="2" id="KW-0378">Hydrolase</keyword>
<keyword evidence="2" id="KW-0255">Endonuclease</keyword>
<dbReference type="InterPro" id="IPR003615">
    <property type="entry name" value="HNH_nuc"/>
</dbReference>
<dbReference type="CDD" id="cd00085">
    <property type="entry name" value="HNHc"/>
    <property type="match status" value="1"/>
</dbReference>
<feature type="domain" description="HNH nuclease" evidence="1">
    <location>
        <begin position="97"/>
        <end position="150"/>
    </location>
</feature>
<evidence type="ECO:0000313" key="2">
    <source>
        <dbReference type="EMBL" id="KRP33694.1"/>
    </source>
</evidence>
<organism evidence="2 3">
    <name type="scientific">Verrucomicrobia subdivision 6 bacterium BACL9 MAG-120924-bin69</name>
    <dbReference type="NCBI Taxonomy" id="1655635"/>
    <lineage>
        <taxon>Bacteria</taxon>
        <taxon>Pseudomonadati</taxon>
        <taxon>Verrucomicrobiota</taxon>
        <taxon>Verrucomicrobiia</taxon>
        <taxon>Verrucomicrobiales</taxon>
        <taxon>Verrucomicrobia subdivision 6</taxon>
    </lineage>
</organism>
<dbReference type="SMART" id="SM00507">
    <property type="entry name" value="HNHc"/>
    <property type="match status" value="1"/>
</dbReference>